<dbReference type="InterPro" id="IPR003730">
    <property type="entry name" value="Cu_polyphenol_OxRdtase"/>
</dbReference>
<evidence type="ECO:0000313" key="13">
    <source>
        <dbReference type="EMBL" id="SFN83362.1"/>
    </source>
</evidence>
<protein>
    <recommendedName>
        <fullName evidence="12">Purine nucleoside phosphorylase</fullName>
    </recommendedName>
</protein>
<proteinExistence type="inferred from homology"/>
<dbReference type="EMBL" id="FOUY01000022">
    <property type="protein sequence ID" value="SFN83362.1"/>
    <property type="molecule type" value="Genomic_DNA"/>
</dbReference>
<evidence type="ECO:0000313" key="14">
    <source>
        <dbReference type="Proteomes" id="UP000199614"/>
    </source>
</evidence>
<keyword evidence="8" id="KW-0186">Copper</keyword>
<dbReference type="Gene3D" id="3.60.140.10">
    <property type="entry name" value="CNF1/YfiH-like putative cysteine hydrolases"/>
    <property type="match status" value="1"/>
</dbReference>
<dbReference type="GO" id="GO:0016787">
    <property type="term" value="F:hydrolase activity"/>
    <property type="evidence" value="ECO:0007669"/>
    <property type="project" value="UniProtKB-KW"/>
</dbReference>
<evidence type="ECO:0000256" key="6">
    <source>
        <dbReference type="ARBA" id="ARBA00022801"/>
    </source>
</evidence>
<evidence type="ECO:0000256" key="2">
    <source>
        <dbReference type="ARBA" id="ARBA00003215"/>
    </source>
</evidence>
<evidence type="ECO:0000256" key="8">
    <source>
        <dbReference type="ARBA" id="ARBA00023008"/>
    </source>
</evidence>
<comment type="function">
    <text evidence="2">Purine nucleoside enzyme that catalyzes the phosphorolysis of adenosine and inosine nucleosides, yielding D-ribose 1-phosphate and the respective free bases, adenine and hypoxanthine. Also catalyzes the phosphorolysis of S-methyl-5'-thioadenosine into adenine and S-methyl-5-thio-alpha-D-ribose 1-phosphate. Also has adenosine deaminase activity.</text>
</comment>
<keyword evidence="6" id="KW-0378">Hydrolase</keyword>
<dbReference type="Pfam" id="PF02578">
    <property type="entry name" value="Cu-oxidase_4"/>
    <property type="match status" value="1"/>
</dbReference>
<keyword evidence="4" id="KW-0808">Transferase</keyword>
<comment type="similarity">
    <text evidence="3 12">Belongs to the purine nucleoside phosphorylase YfiH/LACC1 family.</text>
</comment>
<reference evidence="13 14" key="1">
    <citation type="submission" date="2016-10" db="EMBL/GenBank/DDBJ databases">
        <authorList>
            <person name="de Groot N.N."/>
        </authorList>
    </citation>
    <scope>NUCLEOTIDE SEQUENCE [LARGE SCALE GENOMIC DNA]</scope>
    <source>
        <strain evidence="13 14">CGMCC 4.1877</strain>
    </source>
</reference>
<keyword evidence="5" id="KW-0479">Metal-binding</keyword>
<dbReference type="Proteomes" id="UP000199614">
    <property type="component" value="Unassembled WGS sequence"/>
</dbReference>
<name>A0A1I5C980_PSUAM</name>
<dbReference type="CDD" id="cd16833">
    <property type="entry name" value="YfiH"/>
    <property type="match status" value="1"/>
</dbReference>
<keyword evidence="7" id="KW-0862">Zinc</keyword>
<gene>
    <name evidence="13" type="ORF">SAMN05216207_102274</name>
</gene>
<dbReference type="GO" id="GO:0017061">
    <property type="term" value="F:S-methyl-5-thioadenosine phosphorylase activity"/>
    <property type="evidence" value="ECO:0007669"/>
    <property type="project" value="UniProtKB-EC"/>
</dbReference>
<comment type="catalytic activity">
    <reaction evidence="10">
        <text>adenosine + phosphate = alpha-D-ribose 1-phosphate + adenine</text>
        <dbReference type="Rhea" id="RHEA:27642"/>
        <dbReference type="ChEBI" id="CHEBI:16335"/>
        <dbReference type="ChEBI" id="CHEBI:16708"/>
        <dbReference type="ChEBI" id="CHEBI:43474"/>
        <dbReference type="ChEBI" id="CHEBI:57720"/>
        <dbReference type="EC" id="2.4.2.1"/>
    </reaction>
    <physiologicalReaction direction="left-to-right" evidence="10">
        <dbReference type="Rhea" id="RHEA:27643"/>
    </physiologicalReaction>
</comment>
<dbReference type="GO" id="GO:0005507">
    <property type="term" value="F:copper ion binding"/>
    <property type="evidence" value="ECO:0007669"/>
    <property type="project" value="TreeGrafter"/>
</dbReference>
<evidence type="ECO:0000256" key="1">
    <source>
        <dbReference type="ARBA" id="ARBA00000553"/>
    </source>
</evidence>
<dbReference type="PANTHER" id="PTHR30616:SF2">
    <property type="entry name" value="PURINE NUCLEOSIDE PHOSPHORYLASE LACC1"/>
    <property type="match status" value="1"/>
</dbReference>
<comment type="catalytic activity">
    <reaction evidence="11">
        <text>S-methyl-5'-thioadenosine + phosphate = 5-(methylsulfanyl)-alpha-D-ribose 1-phosphate + adenine</text>
        <dbReference type="Rhea" id="RHEA:11852"/>
        <dbReference type="ChEBI" id="CHEBI:16708"/>
        <dbReference type="ChEBI" id="CHEBI:17509"/>
        <dbReference type="ChEBI" id="CHEBI:43474"/>
        <dbReference type="ChEBI" id="CHEBI:58533"/>
        <dbReference type="EC" id="2.4.2.28"/>
    </reaction>
    <physiologicalReaction direction="left-to-right" evidence="11">
        <dbReference type="Rhea" id="RHEA:11853"/>
    </physiologicalReaction>
</comment>
<dbReference type="SUPFAM" id="SSF64438">
    <property type="entry name" value="CNF1/YfiH-like putative cysteine hydrolases"/>
    <property type="match status" value="1"/>
</dbReference>
<evidence type="ECO:0000256" key="3">
    <source>
        <dbReference type="ARBA" id="ARBA00007353"/>
    </source>
</evidence>
<evidence type="ECO:0000256" key="9">
    <source>
        <dbReference type="ARBA" id="ARBA00047989"/>
    </source>
</evidence>
<evidence type="ECO:0000256" key="4">
    <source>
        <dbReference type="ARBA" id="ARBA00022679"/>
    </source>
</evidence>
<dbReference type="InterPro" id="IPR011324">
    <property type="entry name" value="Cytotoxic_necrot_fac-like_cat"/>
</dbReference>
<accession>A0A1I5C980</accession>
<dbReference type="NCBIfam" id="TIGR00726">
    <property type="entry name" value="peptidoglycan editing factor PgeF"/>
    <property type="match status" value="1"/>
</dbReference>
<dbReference type="InterPro" id="IPR038371">
    <property type="entry name" value="Cu_polyphenol_OxRdtase_sf"/>
</dbReference>
<evidence type="ECO:0000256" key="7">
    <source>
        <dbReference type="ARBA" id="ARBA00022833"/>
    </source>
</evidence>
<organism evidence="13 14">
    <name type="scientific">Pseudonocardia ammonioxydans</name>
    <dbReference type="NCBI Taxonomy" id="260086"/>
    <lineage>
        <taxon>Bacteria</taxon>
        <taxon>Bacillati</taxon>
        <taxon>Actinomycetota</taxon>
        <taxon>Actinomycetes</taxon>
        <taxon>Pseudonocardiales</taxon>
        <taxon>Pseudonocardiaceae</taxon>
        <taxon>Pseudonocardia</taxon>
    </lineage>
</organism>
<dbReference type="AlphaFoldDB" id="A0A1I5C980"/>
<evidence type="ECO:0000256" key="12">
    <source>
        <dbReference type="RuleBase" id="RU361274"/>
    </source>
</evidence>
<keyword evidence="14" id="KW-1185">Reference proteome</keyword>
<evidence type="ECO:0000256" key="5">
    <source>
        <dbReference type="ARBA" id="ARBA00022723"/>
    </source>
</evidence>
<evidence type="ECO:0000256" key="10">
    <source>
        <dbReference type="ARBA" id="ARBA00048968"/>
    </source>
</evidence>
<comment type="catalytic activity">
    <reaction evidence="1">
        <text>inosine + phosphate = alpha-D-ribose 1-phosphate + hypoxanthine</text>
        <dbReference type="Rhea" id="RHEA:27646"/>
        <dbReference type="ChEBI" id="CHEBI:17368"/>
        <dbReference type="ChEBI" id="CHEBI:17596"/>
        <dbReference type="ChEBI" id="CHEBI:43474"/>
        <dbReference type="ChEBI" id="CHEBI:57720"/>
        <dbReference type="EC" id="2.4.2.1"/>
    </reaction>
    <physiologicalReaction direction="left-to-right" evidence="1">
        <dbReference type="Rhea" id="RHEA:27647"/>
    </physiologicalReaction>
</comment>
<evidence type="ECO:0000256" key="11">
    <source>
        <dbReference type="ARBA" id="ARBA00049893"/>
    </source>
</evidence>
<dbReference type="PANTHER" id="PTHR30616">
    <property type="entry name" value="UNCHARACTERIZED PROTEIN YFIH"/>
    <property type="match status" value="1"/>
</dbReference>
<sequence>MTTRAGGRSTGPFARFNLSLGVGDDPGAVTANRARVVRELGLSGLVFLTQVHGRDVAVLREPPRARPGTGGVAPDIPDVDAVVTDVPLLGIAVLAADCVPVLLGDAAAGVVGAAHAGRVGAASGVLDAVLEEMTALGAEADRIEVLLGPAVCGSCYEVPAAMRDEVEAVLPGSASTTRTGTAGLDLRAGLTRRLADLGVRRVGTDPRCTVEDPDLYSHRREGRCGRQAAITWLDPRDTSDARRSPGRAAR</sequence>
<dbReference type="STRING" id="260086.SAMN05216207_102274"/>
<comment type="catalytic activity">
    <reaction evidence="9">
        <text>adenosine + H2O + H(+) = inosine + NH4(+)</text>
        <dbReference type="Rhea" id="RHEA:24408"/>
        <dbReference type="ChEBI" id="CHEBI:15377"/>
        <dbReference type="ChEBI" id="CHEBI:15378"/>
        <dbReference type="ChEBI" id="CHEBI:16335"/>
        <dbReference type="ChEBI" id="CHEBI:17596"/>
        <dbReference type="ChEBI" id="CHEBI:28938"/>
        <dbReference type="EC" id="3.5.4.4"/>
    </reaction>
    <physiologicalReaction direction="left-to-right" evidence="9">
        <dbReference type="Rhea" id="RHEA:24409"/>
    </physiologicalReaction>
</comment>